<evidence type="ECO:0000259" key="1">
    <source>
        <dbReference type="Pfam" id="PF06985"/>
    </source>
</evidence>
<organism evidence="2 3">
    <name type="scientific">Podospora fimiseda</name>
    <dbReference type="NCBI Taxonomy" id="252190"/>
    <lineage>
        <taxon>Eukaryota</taxon>
        <taxon>Fungi</taxon>
        <taxon>Dikarya</taxon>
        <taxon>Ascomycota</taxon>
        <taxon>Pezizomycotina</taxon>
        <taxon>Sordariomycetes</taxon>
        <taxon>Sordariomycetidae</taxon>
        <taxon>Sordariales</taxon>
        <taxon>Podosporaceae</taxon>
        <taxon>Podospora</taxon>
    </lineage>
</organism>
<dbReference type="PANTHER" id="PTHR33112:SF9">
    <property type="entry name" value="HETEROKARYON INCOMPATIBILITY DOMAIN-CONTAINING PROTEIN"/>
    <property type="match status" value="1"/>
</dbReference>
<name>A0AAN7GPR4_9PEZI</name>
<comment type="caution">
    <text evidence="2">The sequence shown here is derived from an EMBL/GenBank/DDBJ whole genome shotgun (WGS) entry which is preliminary data.</text>
</comment>
<dbReference type="AlphaFoldDB" id="A0AAN7GPR4"/>
<feature type="domain" description="Heterokaryon incompatibility" evidence="1">
    <location>
        <begin position="222"/>
        <end position="390"/>
    </location>
</feature>
<dbReference type="EMBL" id="MU865409">
    <property type="protein sequence ID" value="KAK4223937.1"/>
    <property type="molecule type" value="Genomic_DNA"/>
</dbReference>
<dbReference type="InterPro" id="IPR010730">
    <property type="entry name" value="HET"/>
</dbReference>
<sequence length="741" mass="83574">MNEQRDDEITITHEDIPPSARVDIAKVQQHIWQLFHKKPAFTIPTSQCSFCSNLREPGSIKWLSLQELALSARSCCLNCHVMNKAVMEFCVPLYQGYSRFIPFDSSCRVRVSRSPNGSQLSLFLFVGNLEKALSMQIEFFSTNSGGFFPAGQEITPEVDLESCLSFLHHHLQQCHSSHDLCQPKPPRDASPRIQPARFLFIDTHAKPPVVRLVDGGEVTGPYTALSHCWGNKTGIVETTTQTLERHYTQGIALTSLPKSFLDATNISLGLGIYYIWIDSICIIQDDRIDWEQESVKMAAVYLGAYLTIAVSTSPNPSGGCFLPRSWSPGSSVGILHSDVKARWAKLGFPPEIQVRYLGRCHKDLNIGNHNNLQTKVLVAPLLTRAWAFQERILSKRIIHFHREEMVFECNHFRVCECGQMLSLKIRGDFNNGQSPKAILGMASVGELHETKLWGTWEWIVKGYSQLYLTVERDRLPGLAGLARHLSELMNQTYMAGLWKDALPRQLMWFVLYTDTVTRRAQDAPTWSWASIVSESNSRGQHLATFLFTVQDAALRPGEEHRWFITHPAFEVLPLFDEESWRKPSSYALPPKDCGLRLKGLLLPCKIISGYHPEQGPCYKIVFTQLRKDWKYSSLVLPDISDGPGSISAFADDEKVELFCLLVASVAVYHSKDGVANAVPDGDCNGGNRMENVLILQLVDTSQGIQVCERVGIARWHHYEAGAHWREYSDFEGIKPVEIILQ</sequence>
<dbReference type="Proteomes" id="UP001301958">
    <property type="component" value="Unassembled WGS sequence"/>
</dbReference>
<evidence type="ECO:0000313" key="3">
    <source>
        <dbReference type="Proteomes" id="UP001301958"/>
    </source>
</evidence>
<keyword evidence="3" id="KW-1185">Reference proteome</keyword>
<accession>A0AAN7GPR4</accession>
<dbReference type="Pfam" id="PF06985">
    <property type="entry name" value="HET"/>
    <property type="match status" value="1"/>
</dbReference>
<protein>
    <submittedName>
        <fullName evidence="2">Heterokaryon incompatibility protein-domain-containing protein</fullName>
    </submittedName>
</protein>
<reference evidence="2" key="2">
    <citation type="submission" date="2023-05" db="EMBL/GenBank/DDBJ databases">
        <authorList>
            <consortium name="Lawrence Berkeley National Laboratory"/>
            <person name="Steindorff A."/>
            <person name="Hensen N."/>
            <person name="Bonometti L."/>
            <person name="Westerberg I."/>
            <person name="Brannstrom I.O."/>
            <person name="Guillou S."/>
            <person name="Cros-Aarteil S."/>
            <person name="Calhoun S."/>
            <person name="Haridas S."/>
            <person name="Kuo A."/>
            <person name="Mondo S."/>
            <person name="Pangilinan J."/>
            <person name="Riley R."/>
            <person name="Labutti K."/>
            <person name="Andreopoulos B."/>
            <person name="Lipzen A."/>
            <person name="Chen C."/>
            <person name="Yanf M."/>
            <person name="Daum C."/>
            <person name="Ng V."/>
            <person name="Clum A."/>
            <person name="Ohm R."/>
            <person name="Martin F."/>
            <person name="Silar P."/>
            <person name="Natvig D."/>
            <person name="Lalanne C."/>
            <person name="Gautier V."/>
            <person name="Ament-Velasquez S.L."/>
            <person name="Kruys A."/>
            <person name="Hutchinson M.I."/>
            <person name="Powell A.J."/>
            <person name="Barry K."/>
            <person name="Miller A.N."/>
            <person name="Grigoriev I.V."/>
            <person name="Debuchy R."/>
            <person name="Gladieux P."/>
            <person name="Thoren M.H."/>
            <person name="Johannesson H."/>
        </authorList>
    </citation>
    <scope>NUCLEOTIDE SEQUENCE</scope>
    <source>
        <strain evidence="2">CBS 990.96</strain>
    </source>
</reference>
<gene>
    <name evidence="2" type="ORF">QBC38DRAFT_35700</name>
</gene>
<evidence type="ECO:0000313" key="2">
    <source>
        <dbReference type="EMBL" id="KAK4223937.1"/>
    </source>
</evidence>
<proteinExistence type="predicted"/>
<reference evidence="2" key="1">
    <citation type="journal article" date="2023" name="Mol. Phylogenet. Evol.">
        <title>Genome-scale phylogeny and comparative genomics of the fungal order Sordariales.</title>
        <authorList>
            <person name="Hensen N."/>
            <person name="Bonometti L."/>
            <person name="Westerberg I."/>
            <person name="Brannstrom I.O."/>
            <person name="Guillou S."/>
            <person name="Cros-Aarteil S."/>
            <person name="Calhoun S."/>
            <person name="Haridas S."/>
            <person name="Kuo A."/>
            <person name="Mondo S."/>
            <person name="Pangilinan J."/>
            <person name="Riley R."/>
            <person name="LaButti K."/>
            <person name="Andreopoulos B."/>
            <person name="Lipzen A."/>
            <person name="Chen C."/>
            <person name="Yan M."/>
            <person name="Daum C."/>
            <person name="Ng V."/>
            <person name="Clum A."/>
            <person name="Steindorff A."/>
            <person name="Ohm R.A."/>
            <person name="Martin F."/>
            <person name="Silar P."/>
            <person name="Natvig D.O."/>
            <person name="Lalanne C."/>
            <person name="Gautier V."/>
            <person name="Ament-Velasquez S.L."/>
            <person name="Kruys A."/>
            <person name="Hutchinson M.I."/>
            <person name="Powell A.J."/>
            <person name="Barry K."/>
            <person name="Miller A.N."/>
            <person name="Grigoriev I.V."/>
            <person name="Debuchy R."/>
            <person name="Gladieux P."/>
            <person name="Hiltunen Thoren M."/>
            <person name="Johannesson H."/>
        </authorList>
    </citation>
    <scope>NUCLEOTIDE SEQUENCE</scope>
    <source>
        <strain evidence="2">CBS 990.96</strain>
    </source>
</reference>
<dbReference type="PANTHER" id="PTHR33112">
    <property type="entry name" value="DOMAIN PROTEIN, PUTATIVE-RELATED"/>
    <property type="match status" value="1"/>
</dbReference>